<feature type="compositionally biased region" description="Polar residues" evidence="1">
    <location>
        <begin position="322"/>
        <end position="331"/>
    </location>
</feature>
<evidence type="ECO:0000256" key="1">
    <source>
        <dbReference type="SAM" id="MobiDB-lite"/>
    </source>
</evidence>
<dbReference type="EMBL" id="JAUSZI010000001">
    <property type="protein sequence ID" value="MDQ1022506.1"/>
    <property type="molecule type" value="Genomic_DNA"/>
</dbReference>
<reference evidence="2 3" key="1">
    <citation type="submission" date="2023-07" db="EMBL/GenBank/DDBJ databases">
        <title>Comparative genomics of wheat-associated soil bacteria to identify genetic determinants of phenazine resistance.</title>
        <authorList>
            <person name="Mouncey N."/>
        </authorList>
    </citation>
    <scope>NUCLEOTIDE SEQUENCE [LARGE SCALE GENOMIC DNA]</scope>
    <source>
        <strain evidence="2 3">V2I4</strain>
    </source>
</reference>
<keyword evidence="3" id="KW-1185">Reference proteome</keyword>
<dbReference type="RefSeq" id="WP_307517373.1">
    <property type="nucleotide sequence ID" value="NZ_JAUSZI010000001.1"/>
</dbReference>
<protein>
    <submittedName>
        <fullName evidence="2">Uncharacterized protein</fullName>
    </submittedName>
</protein>
<gene>
    <name evidence="2" type="ORF">QF035_000088</name>
</gene>
<dbReference type="Proteomes" id="UP001230328">
    <property type="component" value="Unassembled WGS sequence"/>
</dbReference>
<comment type="caution">
    <text evidence="2">The sequence shown here is derived from an EMBL/GenBank/DDBJ whole genome shotgun (WGS) entry which is preliminary data.</text>
</comment>
<proteinExistence type="predicted"/>
<evidence type="ECO:0000313" key="3">
    <source>
        <dbReference type="Proteomes" id="UP001230328"/>
    </source>
</evidence>
<accession>A0ABU0SG28</accession>
<feature type="region of interest" description="Disordered" evidence="1">
    <location>
        <begin position="322"/>
        <end position="347"/>
    </location>
</feature>
<sequence>MAADKRRGGRPATGPLLGTCEEHHELVALMDLWRERADLSRADVFRRLTADHFGGEAPKRTAVYDMFKGKDLNWKFIDAVADICTETTDGQEALSAEAHSLWIRAKNNPTPLTTPSDNSQQRLIDALSELAEVQAELLRVRQLRETSDQTIISANQMVMMLLMVIGQLQSQIAGLNHQINNLVPRQPNHDARTHLEGKLTQANEQHTTAQTELGRAQQERDEALDLSNTATIEARALQEDVQLLREVNNLEVDEDLEKPLPPLPVFGGSPTPNGGVGDISEALEKIRHRLDYSAEDLENVRSELREKSTLDESVIPGEIISQDQEVNSTAKTETVESEDEEADEPETPEILPSRAALLGYKPSQVLRYADAALRKNNETIGIYLLLSEAIPLQTEEERKETRRLLTQMRRGEQLLEIWDAAVEDSGNHALGPLRPPGVSKSHPELESFTGHGGIEEIRGRKPWEMVAQLMGVRITPNLQPRFGVITMRDGTQALLISANSNAHKLAEICGRVLGRLDFEIKAYIVNVSNLPEGDMKDGILAIRPWYLRSREGGPAIDPPLPTTDPF</sequence>
<organism evidence="2 3">
    <name type="scientific">Streptomyces umbrinus</name>
    <dbReference type="NCBI Taxonomy" id="67370"/>
    <lineage>
        <taxon>Bacteria</taxon>
        <taxon>Bacillati</taxon>
        <taxon>Actinomycetota</taxon>
        <taxon>Actinomycetes</taxon>
        <taxon>Kitasatosporales</taxon>
        <taxon>Streptomycetaceae</taxon>
        <taxon>Streptomyces</taxon>
        <taxon>Streptomyces phaeochromogenes group</taxon>
    </lineage>
</organism>
<feature type="compositionally biased region" description="Acidic residues" evidence="1">
    <location>
        <begin position="335"/>
        <end position="347"/>
    </location>
</feature>
<evidence type="ECO:0000313" key="2">
    <source>
        <dbReference type="EMBL" id="MDQ1022506.1"/>
    </source>
</evidence>
<name>A0ABU0SG28_9ACTN</name>